<dbReference type="NCBIfam" id="TIGR03790">
    <property type="entry name" value="TIGR03790 family protein"/>
    <property type="match status" value="1"/>
</dbReference>
<protein>
    <submittedName>
        <fullName evidence="1">TIGR03790 family protein</fullName>
    </submittedName>
</protein>
<proteinExistence type="predicted"/>
<reference evidence="1" key="1">
    <citation type="journal article" date="2020" name="mSystems">
        <title>Genome- and Community-Level Interaction Insights into Carbon Utilization and Element Cycling Functions of Hydrothermarchaeota in Hydrothermal Sediment.</title>
        <authorList>
            <person name="Zhou Z."/>
            <person name="Liu Y."/>
            <person name="Xu W."/>
            <person name="Pan J."/>
            <person name="Luo Z.H."/>
            <person name="Li M."/>
        </authorList>
    </citation>
    <scope>NUCLEOTIDE SEQUENCE [LARGE SCALE GENOMIC DNA]</scope>
    <source>
        <strain evidence="1">SpSt-479</strain>
    </source>
</reference>
<accession>A0A7V2ZHI3</accession>
<dbReference type="InterPro" id="IPR022265">
    <property type="entry name" value="CHP03790"/>
</dbReference>
<name>A0A7V2ZHI3_9BACT</name>
<dbReference type="AlphaFoldDB" id="A0A7V2ZHI3"/>
<sequence length="435" mass="48664">MSDSIKEYYKNARNIPESNIVPLQLPRKPISVGDWSDPHIVKLGFDDQNIVDSTWAKWDSTHCVDTAKFHAWQYFIEEIANPIRTHLVNNNLTETIRYIVMCQGVPYKIQAVGDWSVPGNISIDGLLAMLNTPNYDDFVEAIFNAYTTQCYASCDPSAPDCYSIPFISNPYFNQDPDYQMNARFLPDHYTGTWNGWNYKLSYLVSRLDGLSYEIITDIIDKSVNADKSGEKTWILDGGGPGSGDITEAYNKLNYLGFSTKYNNNITEWITTSLDSVIGYTSAGVHQGMPITYIQDTLDFNYANGAIFNTYESYNGWSIGTIRPRVQGLMTEFLLMGGTGGAGHVWEPFTTGVIKDNIYFPYYAIGYNQIDAAYQGMSMLAWRNVIVGDPLTRINNYETITVTSDTTITGGDFVGRIIVPEGKTLAIAGGSNLNFK</sequence>
<comment type="caution">
    <text evidence="1">The sequence shown here is derived from an EMBL/GenBank/DDBJ whole genome shotgun (WGS) entry which is preliminary data.</text>
</comment>
<organism evidence="1">
    <name type="scientific">Ignavibacterium album</name>
    <dbReference type="NCBI Taxonomy" id="591197"/>
    <lineage>
        <taxon>Bacteria</taxon>
        <taxon>Pseudomonadati</taxon>
        <taxon>Ignavibacteriota</taxon>
        <taxon>Ignavibacteria</taxon>
        <taxon>Ignavibacteriales</taxon>
        <taxon>Ignavibacteriaceae</taxon>
        <taxon>Ignavibacterium</taxon>
    </lineage>
</organism>
<evidence type="ECO:0000313" key="1">
    <source>
        <dbReference type="EMBL" id="HFI90070.1"/>
    </source>
</evidence>
<dbReference type="EMBL" id="DSUJ01000002">
    <property type="protein sequence ID" value="HFI90070.1"/>
    <property type="molecule type" value="Genomic_DNA"/>
</dbReference>
<gene>
    <name evidence="1" type="ORF">ENS31_00915</name>
</gene>